<gene>
    <name evidence="2" type="ORF">OIU85_029230</name>
</gene>
<evidence type="ECO:0000256" key="1">
    <source>
        <dbReference type="SAM" id="MobiDB-lite"/>
    </source>
</evidence>
<evidence type="ECO:0000313" key="3">
    <source>
        <dbReference type="Proteomes" id="UP001151529"/>
    </source>
</evidence>
<keyword evidence="3" id="KW-1185">Reference proteome</keyword>
<name>A0A9Q0QAX6_SALVM</name>
<sequence length="165" mass="18483">MSLNRESPATDEKACKTKVKFQEIRWRRRHYSGGPGGDGTNVKNVQPTKEMGSSYCLWSTYSCVKIIGSCDLSEQRKRWLNWPGKSFAKVEYVFPLDLSSSSSVESYQPSQESDMAPRTRRPGNARCTIIYMTEVNGSVHALPVAEIASDGFPTALKPIEIWRAA</sequence>
<organism evidence="2 3">
    <name type="scientific">Salix viminalis</name>
    <name type="common">Common osier</name>
    <name type="synonym">Basket willow</name>
    <dbReference type="NCBI Taxonomy" id="40686"/>
    <lineage>
        <taxon>Eukaryota</taxon>
        <taxon>Viridiplantae</taxon>
        <taxon>Streptophyta</taxon>
        <taxon>Embryophyta</taxon>
        <taxon>Tracheophyta</taxon>
        <taxon>Spermatophyta</taxon>
        <taxon>Magnoliopsida</taxon>
        <taxon>eudicotyledons</taxon>
        <taxon>Gunneridae</taxon>
        <taxon>Pentapetalae</taxon>
        <taxon>rosids</taxon>
        <taxon>fabids</taxon>
        <taxon>Malpighiales</taxon>
        <taxon>Salicaceae</taxon>
        <taxon>Saliceae</taxon>
        <taxon>Salix</taxon>
    </lineage>
</organism>
<comment type="caution">
    <text evidence="2">The sequence shown here is derived from an EMBL/GenBank/DDBJ whole genome shotgun (WGS) entry which is preliminary data.</text>
</comment>
<feature type="region of interest" description="Disordered" evidence="1">
    <location>
        <begin position="102"/>
        <end position="121"/>
    </location>
</feature>
<evidence type="ECO:0000313" key="2">
    <source>
        <dbReference type="EMBL" id="KAJ6703239.1"/>
    </source>
</evidence>
<dbReference type="Proteomes" id="UP001151529">
    <property type="component" value="Chromosome 3"/>
</dbReference>
<protein>
    <submittedName>
        <fullName evidence="2">Uncharacterized protein</fullName>
    </submittedName>
</protein>
<dbReference type="EMBL" id="JAPFFL010000009">
    <property type="protein sequence ID" value="KAJ6703239.1"/>
    <property type="molecule type" value="Genomic_DNA"/>
</dbReference>
<dbReference type="AlphaFoldDB" id="A0A9Q0QAX6"/>
<accession>A0A9Q0QAX6</accession>
<reference evidence="2" key="2">
    <citation type="journal article" date="2023" name="Int. J. Mol. Sci.">
        <title>De Novo Assembly and Annotation of 11 Diverse Shrub Willow (Salix) Genomes Reveals Novel Gene Organization in Sex-Linked Regions.</title>
        <authorList>
            <person name="Hyden B."/>
            <person name="Feng K."/>
            <person name="Yates T.B."/>
            <person name="Jawdy S."/>
            <person name="Cereghino C."/>
            <person name="Smart L.B."/>
            <person name="Muchero W."/>
        </authorList>
    </citation>
    <scope>NUCLEOTIDE SEQUENCE [LARGE SCALE GENOMIC DNA]</scope>
    <source>
        <tissue evidence="2">Shoot tip</tissue>
    </source>
</reference>
<proteinExistence type="predicted"/>
<feature type="compositionally biased region" description="Low complexity" evidence="1">
    <location>
        <begin position="102"/>
        <end position="113"/>
    </location>
</feature>
<reference evidence="2" key="1">
    <citation type="submission" date="2022-11" db="EMBL/GenBank/DDBJ databases">
        <authorList>
            <person name="Hyden B.L."/>
            <person name="Feng K."/>
            <person name="Yates T."/>
            <person name="Jawdy S."/>
            <person name="Smart L.B."/>
            <person name="Muchero W."/>
        </authorList>
    </citation>
    <scope>NUCLEOTIDE SEQUENCE</scope>
    <source>
        <tissue evidence="2">Shoot tip</tissue>
    </source>
</reference>